<gene>
    <name evidence="1" type="ORF">J2T10_000114</name>
</gene>
<name>A0ABT9TFR7_PAENI</name>
<keyword evidence="2" id="KW-1185">Reference proteome</keyword>
<evidence type="ECO:0000313" key="1">
    <source>
        <dbReference type="EMBL" id="MDQ0100495.1"/>
    </source>
</evidence>
<dbReference type="EMBL" id="JAUSSW010000001">
    <property type="protein sequence ID" value="MDQ0100495.1"/>
    <property type="molecule type" value="Genomic_DNA"/>
</dbReference>
<dbReference type="RefSeq" id="WP_306876573.1">
    <property type="nucleotide sequence ID" value="NZ_JAUSSW010000001.1"/>
</dbReference>
<protein>
    <submittedName>
        <fullName evidence="1">Uncharacterized protein</fullName>
    </submittedName>
</protein>
<accession>A0ABT9TFR7</accession>
<reference evidence="1 2" key="1">
    <citation type="submission" date="2023-07" db="EMBL/GenBank/DDBJ databases">
        <title>Sorghum-associated microbial communities from plants grown in Nebraska, USA.</title>
        <authorList>
            <person name="Schachtman D."/>
        </authorList>
    </citation>
    <scope>NUCLEOTIDE SEQUENCE [LARGE SCALE GENOMIC DNA]</scope>
    <source>
        <strain evidence="1 2">CC523</strain>
    </source>
</reference>
<proteinExistence type="predicted"/>
<comment type="caution">
    <text evidence="1">The sequence shown here is derived from an EMBL/GenBank/DDBJ whole genome shotgun (WGS) entry which is preliminary data.</text>
</comment>
<sequence length="53" mass="5707">MSKHSFSVLTSDLRRDPSILDRIMLETGARTGYQGDVTITEHGTVTTVTAVAA</sequence>
<evidence type="ECO:0000313" key="2">
    <source>
        <dbReference type="Proteomes" id="UP001244563"/>
    </source>
</evidence>
<organism evidence="1 2">
    <name type="scientific">Paenarthrobacter nicotinovorans</name>
    <name type="common">Arthrobacter nicotinovorans</name>
    <dbReference type="NCBI Taxonomy" id="29320"/>
    <lineage>
        <taxon>Bacteria</taxon>
        <taxon>Bacillati</taxon>
        <taxon>Actinomycetota</taxon>
        <taxon>Actinomycetes</taxon>
        <taxon>Micrococcales</taxon>
        <taxon>Micrococcaceae</taxon>
        <taxon>Paenarthrobacter</taxon>
    </lineage>
</organism>
<dbReference type="Proteomes" id="UP001244563">
    <property type="component" value="Unassembled WGS sequence"/>
</dbReference>